<evidence type="ECO:0000259" key="4">
    <source>
        <dbReference type="Pfam" id="PF22678"/>
    </source>
</evidence>
<sequence length="213" mass="23974">MNLLTKFAKLSALLGAMFVAISVQAENAKPATEQNVPVAAFDQTLDNVRDPNKYCAQCHNLDTTPDQAVGTNHAGKFHGTHLTKENPTTGKPITCVTCHGNITENHRKGVKDVMRFHGLWDKQQTVKYTPAEQNQVCFSCHQPEKLQEKFWAHDVHSIKLPCANCHKLHPEKEAMKGIAVKERVKLCVDCHSEQQKQKEAREKQLATEQKDKQ</sequence>
<protein>
    <submittedName>
        <fullName evidence="5">Respiratory nitrite reductase-specific menaquinol--cytochrome-c reductase complex subunit NrfB</fullName>
    </submittedName>
</protein>
<proteinExistence type="predicted"/>
<dbReference type="InterPro" id="IPR051829">
    <property type="entry name" value="Multiheme_Cytochr_ET"/>
</dbReference>
<dbReference type="InterPro" id="IPR053875">
    <property type="entry name" value="Cytochrom_c_NrfB-like_dom"/>
</dbReference>
<dbReference type="AlphaFoldDB" id="A0A2U0TGP3"/>
<comment type="caution">
    <text evidence="5">The sequence shown here is derived from an EMBL/GenBank/DDBJ whole genome shotgun (WGS) entry which is preliminary data.</text>
</comment>
<feature type="domain" description="Cytochrome c-type protein NrfB-like" evidence="4">
    <location>
        <begin position="95"/>
        <end position="190"/>
    </location>
</feature>
<dbReference type="GO" id="GO:0042597">
    <property type="term" value="C:periplasmic space"/>
    <property type="evidence" value="ECO:0007669"/>
    <property type="project" value="InterPro"/>
</dbReference>
<dbReference type="Proteomes" id="UP000245909">
    <property type="component" value="Unassembled WGS sequence"/>
</dbReference>
<dbReference type="Pfam" id="PF22678">
    <property type="entry name" value="Cytochrom_c_NrfB-like"/>
    <property type="match status" value="1"/>
</dbReference>
<dbReference type="SUPFAM" id="SSF48695">
    <property type="entry name" value="Multiheme cytochromes"/>
    <property type="match status" value="1"/>
</dbReference>
<evidence type="ECO:0000313" key="6">
    <source>
        <dbReference type="Proteomes" id="UP000245909"/>
    </source>
</evidence>
<evidence type="ECO:0000313" key="5">
    <source>
        <dbReference type="EMBL" id="PVX42740.1"/>
    </source>
</evidence>
<organism evidence="5 6">
    <name type="scientific">Alitibacter langaaensis DSM 22999</name>
    <dbReference type="NCBI Taxonomy" id="1122935"/>
    <lineage>
        <taxon>Bacteria</taxon>
        <taxon>Pseudomonadati</taxon>
        <taxon>Pseudomonadota</taxon>
        <taxon>Gammaproteobacteria</taxon>
        <taxon>Pasteurellales</taxon>
        <taxon>Pasteurellaceae</taxon>
        <taxon>Alitibacter</taxon>
    </lineage>
</organism>
<dbReference type="PANTHER" id="PTHR35038">
    <property type="entry name" value="DISSIMILATORY SULFITE REDUCTASE SIRA"/>
    <property type="match status" value="1"/>
</dbReference>
<accession>A0A2U0TGP3</accession>
<keyword evidence="1 3" id="KW-0732">Signal</keyword>
<name>A0A2U0TGP3_9PAST</name>
<dbReference type="NCBIfam" id="TIGR03146">
    <property type="entry name" value="cyt_nit_nrfB"/>
    <property type="match status" value="1"/>
</dbReference>
<keyword evidence="6" id="KW-1185">Reference proteome</keyword>
<reference evidence="5 6" key="1">
    <citation type="submission" date="2018-05" db="EMBL/GenBank/DDBJ databases">
        <title>Genomic Encyclopedia of Type Strains, Phase IV (KMG-IV): sequencing the most valuable type-strain genomes for metagenomic binning, comparative biology and taxonomic classification.</title>
        <authorList>
            <person name="Goeker M."/>
        </authorList>
    </citation>
    <scope>NUCLEOTIDE SEQUENCE [LARGE SCALE GENOMIC DNA]</scope>
    <source>
        <strain evidence="5 6">DSM 22999</strain>
    </source>
</reference>
<dbReference type="InterPro" id="IPR036280">
    <property type="entry name" value="Multihaem_cyt_sf"/>
</dbReference>
<dbReference type="Gene3D" id="3.90.10.10">
    <property type="entry name" value="Cytochrome C3"/>
    <property type="match status" value="1"/>
</dbReference>
<dbReference type="NCBIfam" id="NF008659">
    <property type="entry name" value="PRK11659.1"/>
    <property type="match status" value="1"/>
</dbReference>
<dbReference type="PANTHER" id="PTHR35038:SF5">
    <property type="entry name" value="CYTOCHROME C-TYPE PROTEIN NRFB"/>
    <property type="match status" value="1"/>
</dbReference>
<evidence type="ECO:0000256" key="3">
    <source>
        <dbReference type="SAM" id="SignalP"/>
    </source>
</evidence>
<dbReference type="Gene3D" id="1.10.1130.10">
    <property type="entry name" value="Flavocytochrome C3, Chain A"/>
    <property type="match status" value="1"/>
</dbReference>
<dbReference type="InterPro" id="IPR017564">
    <property type="entry name" value="Cyt_c_NrfB"/>
</dbReference>
<evidence type="ECO:0000256" key="2">
    <source>
        <dbReference type="SAM" id="MobiDB-lite"/>
    </source>
</evidence>
<feature type="region of interest" description="Disordered" evidence="2">
    <location>
        <begin position="193"/>
        <end position="213"/>
    </location>
</feature>
<evidence type="ECO:0000256" key="1">
    <source>
        <dbReference type="ARBA" id="ARBA00022729"/>
    </source>
</evidence>
<dbReference type="EMBL" id="QENU01000001">
    <property type="protein sequence ID" value="PVX42740.1"/>
    <property type="molecule type" value="Genomic_DNA"/>
</dbReference>
<dbReference type="GO" id="GO:0016491">
    <property type="term" value="F:oxidoreductase activity"/>
    <property type="evidence" value="ECO:0007669"/>
    <property type="project" value="TreeGrafter"/>
</dbReference>
<dbReference type="OrthoDB" id="6398708at2"/>
<feature type="chain" id="PRO_5015593733" evidence="3">
    <location>
        <begin position="26"/>
        <end position="213"/>
    </location>
</feature>
<dbReference type="GO" id="GO:0020037">
    <property type="term" value="F:heme binding"/>
    <property type="evidence" value="ECO:0007669"/>
    <property type="project" value="InterPro"/>
</dbReference>
<gene>
    <name evidence="5" type="ORF">C8D76_10167</name>
</gene>
<feature type="signal peptide" evidence="3">
    <location>
        <begin position="1"/>
        <end position="25"/>
    </location>
</feature>